<dbReference type="AlphaFoldDB" id="Q0D069"/>
<dbReference type="HOGENOM" id="CLU_2482982_0_0_1"/>
<dbReference type="SUPFAM" id="SSF51283">
    <property type="entry name" value="dUTPase-like"/>
    <property type="match status" value="1"/>
</dbReference>
<dbReference type="GO" id="GO:0006229">
    <property type="term" value="P:dUTP biosynthetic process"/>
    <property type="evidence" value="ECO:0007669"/>
    <property type="project" value="InterPro"/>
</dbReference>
<dbReference type="CDD" id="cd07557">
    <property type="entry name" value="trimeric_dUTPase"/>
    <property type="match status" value="1"/>
</dbReference>
<dbReference type="GO" id="GO:0008829">
    <property type="term" value="F:dCTP deaminase activity"/>
    <property type="evidence" value="ECO:0007669"/>
    <property type="project" value="InterPro"/>
</dbReference>
<dbReference type="Pfam" id="PF22769">
    <property type="entry name" value="DCD"/>
    <property type="match status" value="1"/>
</dbReference>
<dbReference type="VEuPathDB" id="FungiDB:ATEG_00665"/>
<protein>
    <submittedName>
        <fullName evidence="3">Uncharacterized protein</fullName>
    </submittedName>
</protein>
<dbReference type="RefSeq" id="XP_001210751.1">
    <property type="nucleotide sequence ID" value="XM_001210751.1"/>
</dbReference>
<proteinExistence type="predicted"/>
<dbReference type="PANTHER" id="PTHR42680">
    <property type="entry name" value="DCTP DEAMINASE"/>
    <property type="match status" value="1"/>
</dbReference>
<organism evidence="3 4">
    <name type="scientific">Aspergillus terreus (strain NIH 2624 / FGSC A1156)</name>
    <dbReference type="NCBI Taxonomy" id="341663"/>
    <lineage>
        <taxon>Eukaryota</taxon>
        <taxon>Fungi</taxon>
        <taxon>Dikarya</taxon>
        <taxon>Ascomycota</taxon>
        <taxon>Pezizomycotina</taxon>
        <taxon>Eurotiomycetes</taxon>
        <taxon>Eurotiomycetidae</taxon>
        <taxon>Eurotiales</taxon>
        <taxon>Aspergillaceae</taxon>
        <taxon>Aspergillus</taxon>
        <taxon>Aspergillus subgen. Circumdati</taxon>
    </lineage>
</organism>
<dbReference type="EMBL" id="CH476594">
    <property type="protein sequence ID" value="EAU39311.1"/>
    <property type="molecule type" value="Genomic_DNA"/>
</dbReference>
<accession>Q0D069</accession>
<dbReference type="GeneID" id="4355420"/>
<dbReference type="Gene3D" id="2.70.40.10">
    <property type="match status" value="1"/>
</dbReference>
<dbReference type="PANTHER" id="PTHR42680:SF3">
    <property type="entry name" value="DCTP DEAMINASE"/>
    <property type="match status" value="1"/>
</dbReference>
<keyword evidence="2" id="KW-0546">Nucleotide metabolism</keyword>
<evidence type="ECO:0000256" key="2">
    <source>
        <dbReference type="ARBA" id="ARBA00023080"/>
    </source>
</evidence>
<reference evidence="4" key="1">
    <citation type="submission" date="2005-09" db="EMBL/GenBank/DDBJ databases">
        <title>Annotation of the Aspergillus terreus NIH2624 genome.</title>
        <authorList>
            <person name="Birren B.W."/>
            <person name="Lander E.S."/>
            <person name="Galagan J.E."/>
            <person name="Nusbaum C."/>
            <person name="Devon K."/>
            <person name="Henn M."/>
            <person name="Ma L.-J."/>
            <person name="Jaffe D.B."/>
            <person name="Butler J."/>
            <person name="Alvarez P."/>
            <person name="Gnerre S."/>
            <person name="Grabherr M."/>
            <person name="Kleber M."/>
            <person name="Mauceli E.W."/>
            <person name="Brockman W."/>
            <person name="Rounsley S."/>
            <person name="Young S.K."/>
            <person name="LaButti K."/>
            <person name="Pushparaj V."/>
            <person name="DeCaprio D."/>
            <person name="Crawford M."/>
            <person name="Koehrsen M."/>
            <person name="Engels R."/>
            <person name="Montgomery P."/>
            <person name="Pearson M."/>
            <person name="Howarth C."/>
            <person name="Larson L."/>
            <person name="Luoma S."/>
            <person name="White J."/>
            <person name="Alvarado L."/>
            <person name="Kodira C.D."/>
            <person name="Zeng Q."/>
            <person name="Oleary S."/>
            <person name="Yandava C."/>
            <person name="Denning D.W."/>
            <person name="Nierman W.C."/>
            <person name="Milne T."/>
            <person name="Madden K."/>
        </authorList>
    </citation>
    <scope>NUCLEOTIDE SEQUENCE [LARGE SCALE GENOMIC DNA]</scope>
    <source>
        <strain evidence="4">NIH 2624 / FGSC A1156</strain>
    </source>
</reference>
<dbReference type="Proteomes" id="UP000007963">
    <property type="component" value="Unassembled WGS sequence"/>
</dbReference>
<evidence type="ECO:0000313" key="4">
    <source>
        <dbReference type="Proteomes" id="UP000007963"/>
    </source>
</evidence>
<dbReference type="InterPro" id="IPR011962">
    <property type="entry name" value="dCTP_deaminase"/>
</dbReference>
<sequence>MESIFPRSSLWRPGVGVTAGVVDAGYEGALGALIEVKNPHGVVLHRNAKLAQIVFEELGEAVEGYNGIYQSSTSSVGRGGTGQPAKA</sequence>
<dbReference type="InterPro" id="IPR036157">
    <property type="entry name" value="dUTPase-like_sf"/>
</dbReference>
<evidence type="ECO:0000313" key="3">
    <source>
        <dbReference type="EMBL" id="EAU39311.1"/>
    </source>
</evidence>
<evidence type="ECO:0000256" key="1">
    <source>
        <dbReference type="ARBA" id="ARBA00022801"/>
    </source>
</evidence>
<gene>
    <name evidence="3" type="ORF">ATEG_00665</name>
</gene>
<dbReference type="InterPro" id="IPR033704">
    <property type="entry name" value="dUTPase_trimeric"/>
</dbReference>
<name>Q0D069_ASPTN</name>
<dbReference type="OrthoDB" id="2874071at2759"/>
<keyword evidence="1" id="KW-0378">Hydrolase</keyword>